<evidence type="ECO:0000313" key="5">
    <source>
        <dbReference type="Proteomes" id="UP001292079"/>
    </source>
</evidence>
<dbReference type="Proteomes" id="UP001292079">
    <property type="component" value="Unassembled WGS sequence"/>
</dbReference>
<feature type="compositionally biased region" description="Low complexity" evidence="1">
    <location>
        <begin position="161"/>
        <end position="172"/>
    </location>
</feature>
<accession>A0AAE2DAC5</accession>
<dbReference type="EMBL" id="JALJAT010000001">
    <property type="protein sequence ID" value="KAK4476110.1"/>
    <property type="molecule type" value="Genomic_DNA"/>
</dbReference>
<evidence type="ECO:0000256" key="2">
    <source>
        <dbReference type="SAM" id="Phobius"/>
    </source>
</evidence>
<feature type="transmembrane region" description="Helical" evidence="2">
    <location>
        <begin position="65"/>
        <end position="86"/>
    </location>
</feature>
<evidence type="ECO:0000259" key="3">
    <source>
        <dbReference type="Pfam" id="PF10419"/>
    </source>
</evidence>
<comment type="caution">
    <text evidence="4">The sequence shown here is derived from an EMBL/GenBank/DDBJ whole genome shotgun (WGS) entry which is preliminary data.</text>
</comment>
<gene>
    <name evidence="4" type="ORF">MN116_001332</name>
</gene>
<dbReference type="PANTHER" id="PTHR21860:SF2">
    <property type="entry name" value="GENERAL TRANSCRIPTION FACTOR 3C POLYPEPTIDE 6"/>
    <property type="match status" value="1"/>
</dbReference>
<keyword evidence="5" id="KW-1185">Reference proteome</keyword>
<dbReference type="InterPro" id="IPR042771">
    <property type="entry name" value="GTF3C6-like"/>
</dbReference>
<dbReference type="Pfam" id="PF10419">
    <property type="entry name" value="TFIIIC_sub6"/>
    <property type="match status" value="1"/>
</dbReference>
<evidence type="ECO:0000256" key="1">
    <source>
        <dbReference type="SAM" id="MobiDB-lite"/>
    </source>
</evidence>
<dbReference type="AlphaFoldDB" id="A0AAE2DAC5"/>
<feature type="region of interest" description="Disordered" evidence="1">
    <location>
        <begin position="144"/>
        <end position="174"/>
    </location>
</feature>
<dbReference type="PANTHER" id="PTHR21860">
    <property type="entry name" value="TRANSCRIPTION INITIATION FACTOR IIIC TFIIIC , POLYPEPTIDE 6-RELATED"/>
    <property type="match status" value="1"/>
</dbReference>
<name>A0AAE2DAC5_SCHME</name>
<keyword evidence="2" id="KW-0812">Transmembrane</keyword>
<dbReference type="InterPro" id="IPR019481">
    <property type="entry name" value="TFIIIC_triple_barrel"/>
</dbReference>
<feature type="domain" description="Transcription factor TFIIIC triple barrel" evidence="3">
    <location>
        <begin position="204"/>
        <end position="308"/>
    </location>
</feature>
<dbReference type="GO" id="GO:0000127">
    <property type="term" value="C:transcription factor TFIIIC complex"/>
    <property type="evidence" value="ECO:0007669"/>
    <property type="project" value="TreeGrafter"/>
</dbReference>
<feature type="transmembrane region" description="Helical" evidence="2">
    <location>
        <begin position="16"/>
        <end position="35"/>
    </location>
</feature>
<dbReference type="Gene3D" id="2.60.40.4370">
    <property type="match status" value="1"/>
</dbReference>
<reference evidence="4" key="2">
    <citation type="journal article" date="2023" name="Infect Dis Poverty">
        <title>Chromosome-scale genome of the human blood fluke Schistosoma mekongi and its implications for public health.</title>
        <authorList>
            <person name="Zhou M."/>
            <person name="Xu L."/>
            <person name="Xu D."/>
            <person name="Chen W."/>
            <person name="Khan J."/>
            <person name="Hu Y."/>
            <person name="Huang H."/>
            <person name="Wei H."/>
            <person name="Zhang Y."/>
            <person name="Chusongsang P."/>
            <person name="Tanasarnprasert K."/>
            <person name="Hu X."/>
            <person name="Limpanont Y."/>
            <person name="Lv Z."/>
        </authorList>
    </citation>
    <scope>NUCLEOTIDE SEQUENCE</scope>
    <source>
        <strain evidence="4">LV_2022a</strain>
    </source>
</reference>
<sequence>MLRLFSQPLIYGRFQILYATLKVLATFIDVLNYPLRNRLGILASDYSQSSGVTIVLSHVVSMLKYASTLILPMVVEILGVSFVYFCSTVLMKMAGSAYTMLFRIAFWILVSWEGGGSCHTIWKTMTSILTSGKLQKFAKSLPTLPEKSSTDVNFKDKEKSNQSTFSSSHSKSFGNENHIEQNLDLHLNNPNNVSGDWEIVSEEVLYVDCQGLLEDDILTPSSVIRLVDIESTKPLMQVGPAVFEGHYEDTVGTFLFFENSSPTFNTTLFKESVSAASVRKMDDQTPQHTTSYFTKSSKSLSFQRIFLKAKENG</sequence>
<keyword evidence="2" id="KW-1133">Transmembrane helix</keyword>
<proteinExistence type="predicted"/>
<dbReference type="GO" id="GO:0006383">
    <property type="term" value="P:transcription by RNA polymerase III"/>
    <property type="evidence" value="ECO:0007669"/>
    <property type="project" value="InterPro"/>
</dbReference>
<feature type="transmembrane region" description="Helical" evidence="2">
    <location>
        <begin position="93"/>
        <end position="112"/>
    </location>
</feature>
<evidence type="ECO:0000313" key="4">
    <source>
        <dbReference type="EMBL" id="KAK4476110.1"/>
    </source>
</evidence>
<keyword evidence="2" id="KW-0472">Membrane</keyword>
<reference evidence="4" key="1">
    <citation type="submission" date="2022-04" db="EMBL/GenBank/DDBJ databases">
        <authorList>
            <person name="Xu L."/>
            <person name="Lv Z."/>
        </authorList>
    </citation>
    <scope>NUCLEOTIDE SEQUENCE</scope>
    <source>
        <strain evidence="4">LV_2022a</strain>
    </source>
</reference>
<protein>
    <recommendedName>
        <fullName evidence="3">Transcription factor TFIIIC triple barrel domain-containing protein</fullName>
    </recommendedName>
</protein>
<organism evidence="4 5">
    <name type="scientific">Schistosoma mekongi</name>
    <name type="common">Parasitic worm</name>
    <dbReference type="NCBI Taxonomy" id="38744"/>
    <lineage>
        <taxon>Eukaryota</taxon>
        <taxon>Metazoa</taxon>
        <taxon>Spiralia</taxon>
        <taxon>Lophotrochozoa</taxon>
        <taxon>Platyhelminthes</taxon>
        <taxon>Trematoda</taxon>
        <taxon>Digenea</taxon>
        <taxon>Strigeidida</taxon>
        <taxon>Schistosomatoidea</taxon>
        <taxon>Schistosomatidae</taxon>
        <taxon>Schistosoma</taxon>
    </lineage>
</organism>